<evidence type="ECO:0000256" key="12">
    <source>
        <dbReference type="SAM" id="MobiDB-lite"/>
    </source>
</evidence>
<feature type="compositionally biased region" description="Basic and acidic residues" evidence="12">
    <location>
        <begin position="464"/>
        <end position="476"/>
    </location>
</feature>
<keyword evidence="2 11" id="KW-0963">Cytoplasm</keyword>
<dbReference type="InterPro" id="IPR036322">
    <property type="entry name" value="WD40_repeat_dom_sf"/>
</dbReference>
<dbReference type="FunCoup" id="K1S422">
    <property type="interactions" value="446"/>
</dbReference>
<dbReference type="EMBL" id="JH819050">
    <property type="protein sequence ID" value="EKC42151.1"/>
    <property type="molecule type" value="Genomic_DNA"/>
</dbReference>
<comment type="subcellular location">
    <subcellularLocation>
        <location evidence="1 11">Cytoplasm</location>
        <location evidence="1 11">Cytoskeleton</location>
        <location evidence="1 11">Spindle</location>
    </subcellularLocation>
    <subcellularLocation>
        <location evidence="11">Cytoplasm</location>
    </subcellularLocation>
    <subcellularLocation>
        <location evidence="11">Cytoplasm</location>
        <location evidence="11">Cytoskeleton</location>
        <location evidence="11">Microtubule organizing center</location>
        <location evidence="11">Centrosome</location>
    </subcellularLocation>
    <subcellularLocation>
        <location evidence="11">Cytoplasm</location>
        <location evidence="11">Cytoskeleton</location>
        <location evidence="11">Spindle pole</location>
    </subcellularLocation>
    <subcellularLocation>
        <location evidence="11">Cytoplasm</location>
        <location evidence="11">Cytoskeleton</location>
    </subcellularLocation>
    <text evidence="11">Predominantly cytoplasmic. Localized to the interphase centrosome and mitotic spindle poles.</text>
</comment>
<organism evidence="14">
    <name type="scientific">Magallana gigas</name>
    <name type="common">Pacific oyster</name>
    <name type="synonym">Crassostrea gigas</name>
    <dbReference type="NCBI Taxonomy" id="29159"/>
    <lineage>
        <taxon>Eukaryota</taxon>
        <taxon>Metazoa</taxon>
        <taxon>Spiralia</taxon>
        <taxon>Lophotrochozoa</taxon>
        <taxon>Mollusca</taxon>
        <taxon>Bivalvia</taxon>
        <taxon>Autobranchia</taxon>
        <taxon>Pteriomorphia</taxon>
        <taxon>Ostreida</taxon>
        <taxon>Ostreoidea</taxon>
        <taxon>Ostreidae</taxon>
        <taxon>Magallana</taxon>
    </lineage>
</organism>
<dbReference type="GO" id="GO:0005813">
    <property type="term" value="C:centrosome"/>
    <property type="evidence" value="ECO:0007669"/>
    <property type="project" value="UniProtKB-SubCell"/>
</dbReference>
<sequence length="732" mass="81448">MCKSSVRFESGWECEVREQGEDIHNSGNRMHEIMMDQTMIQKPGNLNLKLTKMSQTKRAWKLQEFVAHGSTVNCVALSKKSGRVIVTGGEDRKVNLWIVGKPNCLMSLCGHTTPVESVRFGHEEEMVVAGSMSGALKVWDLEQAKIMRTLTGHTSSIKSLDFHPYGDYCTSGSLDCNVKLWDIRKKGCIYTYRGHKNGVNCVRFSPDGKWIASAGEDGLVKIWDITAGKILTDLTYHNGPVNIVEYHPNELLLASGSSDRTVKFWDLENFNMVSTTDGDSTPVRNILFHPEGTCLFSGTKDLLKVYSWEPSKCYDSIPVNWGEVADIAIGQNQLIGTSFSQTNVSTFVVDLKRVQPFGGIPHQEGGSNFSSSRNKFITERPPTQSSRQASVPKEDIEEPTQDKEDQDNDSFEIANPEDYRQIFRPKSRLSHSPTRQIEPFQPPPEDGMFPTKHVSSPRNVNRQISDDRKGSSERKSATPFRKRQSSKSVSDDGDMEPVRQPAPTRSNKTSKPVNKPPSKPVVKPSPRQPEEDKSGISPEDFLPQKAGGNDGYSSYGKVPSENETLSTLFSGHDAMARVLAHRSKNLQIVRAMWTSGNTKTAVDSAISMKDPSVIVDLLNVLNLKSGLWSLDLCSCLLPQVQDLMDSKYDSYVTAACEALKIMLRNFGPVIKSNLTAPPSQGVDLSREERYRKCRQCYENLCNIRSKVASRGGTPGKLGQLLREIQILMASLD</sequence>
<dbReference type="PRINTS" id="PR00320">
    <property type="entry name" value="GPROTEINBRPT"/>
</dbReference>
<dbReference type="CDD" id="cd00200">
    <property type="entry name" value="WD40"/>
    <property type="match status" value="1"/>
</dbReference>
<dbReference type="InterPro" id="IPR015943">
    <property type="entry name" value="WD40/YVTN_repeat-like_dom_sf"/>
</dbReference>
<evidence type="ECO:0000256" key="3">
    <source>
        <dbReference type="ARBA" id="ARBA00022574"/>
    </source>
</evidence>
<keyword evidence="5 11" id="KW-0493">Microtubule</keyword>
<dbReference type="GO" id="GO:0051013">
    <property type="term" value="P:microtubule severing"/>
    <property type="evidence" value="ECO:0007669"/>
    <property type="project" value="UniProtKB-UniRule"/>
</dbReference>
<evidence type="ECO:0000256" key="10">
    <source>
        <dbReference type="ARBA" id="ARBA00057470"/>
    </source>
</evidence>
<protein>
    <recommendedName>
        <fullName evidence="11">Katanin p80 WD40 repeat-containing subunit B1</fullName>
        <shortName evidence="11">Katanin p80 subunit B1</shortName>
    </recommendedName>
    <alternativeName>
        <fullName evidence="11">p80 katanin</fullName>
    </alternativeName>
</protein>
<evidence type="ECO:0000256" key="7">
    <source>
        <dbReference type="ARBA" id="ARBA00022776"/>
    </source>
</evidence>
<keyword evidence="8 11" id="KW-0206">Cytoskeleton</keyword>
<comment type="subunit">
    <text evidence="11">Interacts with KATNA1. This interaction enhances the microtubule binding and severing activity of KATNA1 and also targets this activity to the centrosome.</text>
</comment>
<evidence type="ECO:0000313" key="14">
    <source>
        <dbReference type="EMBL" id="EKC42151.1"/>
    </source>
</evidence>
<dbReference type="Gene3D" id="2.130.10.10">
    <property type="entry name" value="YVTN repeat-like/Quinoprotein amine dehydrogenase"/>
    <property type="match status" value="2"/>
</dbReference>
<keyword evidence="3" id="KW-0853">WD repeat</keyword>
<keyword evidence="4 11" id="KW-0132">Cell division</keyword>
<evidence type="ECO:0000256" key="8">
    <source>
        <dbReference type="ARBA" id="ARBA00023212"/>
    </source>
</evidence>
<dbReference type="InterPro" id="IPR026962">
    <property type="entry name" value="KTNB1"/>
</dbReference>
<feature type="region of interest" description="Disordered" evidence="12">
    <location>
        <begin position="359"/>
        <end position="558"/>
    </location>
</feature>
<dbReference type="Pfam" id="PF00400">
    <property type="entry name" value="WD40"/>
    <property type="match status" value="5"/>
</dbReference>
<dbReference type="PROSITE" id="PS00678">
    <property type="entry name" value="WD_REPEATS_1"/>
    <property type="match status" value="3"/>
</dbReference>
<dbReference type="SUPFAM" id="SSF50978">
    <property type="entry name" value="WD40 repeat-like"/>
    <property type="match status" value="1"/>
</dbReference>
<evidence type="ECO:0000256" key="2">
    <source>
        <dbReference type="ARBA" id="ARBA00022490"/>
    </source>
</evidence>
<dbReference type="Pfam" id="PF13925">
    <property type="entry name" value="Katanin_con80"/>
    <property type="match status" value="1"/>
</dbReference>
<dbReference type="GO" id="GO:0005737">
    <property type="term" value="C:cytoplasm"/>
    <property type="evidence" value="ECO:0007669"/>
    <property type="project" value="UniProtKB-SubCell"/>
</dbReference>
<dbReference type="PANTHER" id="PTHR19845">
    <property type="entry name" value="KATANIN P80 SUBUNIT"/>
    <property type="match status" value="1"/>
</dbReference>
<dbReference type="GO" id="GO:0051301">
    <property type="term" value="P:cell division"/>
    <property type="evidence" value="ECO:0007669"/>
    <property type="project" value="UniProtKB-KW"/>
</dbReference>
<dbReference type="InParanoid" id="K1S422"/>
<keyword evidence="6" id="KW-0677">Repeat</keyword>
<evidence type="ECO:0000256" key="4">
    <source>
        <dbReference type="ARBA" id="ARBA00022618"/>
    </source>
</evidence>
<evidence type="ECO:0000256" key="1">
    <source>
        <dbReference type="ARBA" id="ARBA00004186"/>
    </source>
</evidence>
<dbReference type="HAMAP" id="MF_03022">
    <property type="entry name" value="Katanin_p80_B1"/>
    <property type="match status" value="1"/>
</dbReference>
<dbReference type="InterPro" id="IPR020472">
    <property type="entry name" value="WD40_PAC1"/>
</dbReference>
<evidence type="ECO:0000256" key="9">
    <source>
        <dbReference type="ARBA" id="ARBA00023306"/>
    </source>
</evidence>
<dbReference type="PROSITE" id="PS50082">
    <property type="entry name" value="WD_REPEATS_2"/>
    <property type="match status" value="5"/>
</dbReference>
<dbReference type="SMART" id="SM00320">
    <property type="entry name" value="WD40"/>
    <property type="match status" value="6"/>
</dbReference>
<feature type="compositionally biased region" description="Polar residues" evidence="12">
    <location>
        <begin position="453"/>
        <end position="463"/>
    </location>
</feature>
<gene>
    <name evidence="11" type="primary">KATNB1</name>
    <name evidence="14" type="ORF">CGI_10024655</name>
</gene>
<evidence type="ECO:0000256" key="11">
    <source>
        <dbReference type="HAMAP-Rule" id="MF_03022"/>
    </source>
</evidence>
<dbReference type="GO" id="GO:0008352">
    <property type="term" value="C:katanin complex"/>
    <property type="evidence" value="ECO:0007669"/>
    <property type="project" value="InterPro"/>
</dbReference>
<evidence type="ECO:0000259" key="13">
    <source>
        <dbReference type="Pfam" id="PF13925"/>
    </source>
</evidence>
<dbReference type="GO" id="GO:0008017">
    <property type="term" value="F:microtubule binding"/>
    <property type="evidence" value="ECO:0007669"/>
    <property type="project" value="UniProtKB-UniRule"/>
</dbReference>
<feature type="domain" description="Katanin p80 subunit C-terminal" evidence="13">
    <location>
        <begin position="571"/>
        <end position="728"/>
    </location>
</feature>
<dbReference type="GO" id="GO:0007019">
    <property type="term" value="P:microtubule depolymerization"/>
    <property type="evidence" value="ECO:0007669"/>
    <property type="project" value="TreeGrafter"/>
</dbReference>
<dbReference type="InterPro" id="IPR028021">
    <property type="entry name" value="Katanin_C-terminal"/>
</dbReference>
<feature type="compositionally biased region" description="Acidic residues" evidence="12">
    <location>
        <begin position="395"/>
        <end position="410"/>
    </location>
</feature>
<dbReference type="GO" id="GO:0005874">
    <property type="term" value="C:microtubule"/>
    <property type="evidence" value="ECO:0007669"/>
    <property type="project" value="UniProtKB-KW"/>
</dbReference>
<reference evidence="14" key="1">
    <citation type="journal article" date="2012" name="Nature">
        <title>The oyster genome reveals stress adaptation and complexity of shell formation.</title>
        <authorList>
            <person name="Zhang G."/>
            <person name="Fang X."/>
            <person name="Guo X."/>
            <person name="Li L."/>
            <person name="Luo R."/>
            <person name="Xu F."/>
            <person name="Yang P."/>
            <person name="Zhang L."/>
            <person name="Wang X."/>
            <person name="Qi H."/>
            <person name="Xiong Z."/>
            <person name="Que H."/>
            <person name="Xie Y."/>
            <person name="Holland P.W."/>
            <person name="Paps J."/>
            <person name="Zhu Y."/>
            <person name="Wu F."/>
            <person name="Chen Y."/>
            <person name="Wang J."/>
            <person name="Peng C."/>
            <person name="Meng J."/>
            <person name="Yang L."/>
            <person name="Liu J."/>
            <person name="Wen B."/>
            <person name="Zhang N."/>
            <person name="Huang Z."/>
            <person name="Zhu Q."/>
            <person name="Feng Y."/>
            <person name="Mount A."/>
            <person name="Hedgecock D."/>
            <person name="Xu Z."/>
            <person name="Liu Y."/>
            <person name="Domazet-Loso T."/>
            <person name="Du Y."/>
            <person name="Sun X."/>
            <person name="Zhang S."/>
            <person name="Liu B."/>
            <person name="Cheng P."/>
            <person name="Jiang X."/>
            <person name="Li J."/>
            <person name="Fan D."/>
            <person name="Wang W."/>
            <person name="Fu W."/>
            <person name="Wang T."/>
            <person name="Wang B."/>
            <person name="Zhang J."/>
            <person name="Peng Z."/>
            <person name="Li Y."/>
            <person name="Li N."/>
            <person name="Wang J."/>
            <person name="Chen M."/>
            <person name="He Y."/>
            <person name="Tan F."/>
            <person name="Song X."/>
            <person name="Zheng Q."/>
            <person name="Huang R."/>
            <person name="Yang H."/>
            <person name="Du X."/>
            <person name="Chen L."/>
            <person name="Yang M."/>
            <person name="Gaffney P.M."/>
            <person name="Wang S."/>
            <person name="Luo L."/>
            <person name="She Z."/>
            <person name="Ming Y."/>
            <person name="Huang W."/>
            <person name="Zhang S."/>
            <person name="Huang B."/>
            <person name="Zhang Y."/>
            <person name="Qu T."/>
            <person name="Ni P."/>
            <person name="Miao G."/>
            <person name="Wang J."/>
            <person name="Wang Q."/>
            <person name="Steinberg C.E."/>
            <person name="Wang H."/>
            <person name="Li N."/>
            <person name="Qian L."/>
            <person name="Zhang G."/>
            <person name="Li Y."/>
            <person name="Yang H."/>
            <person name="Liu X."/>
            <person name="Wang J."/>
            <person name="Yin Y."/>
            <person name="Wang J."/>
        </authorList>
    </citation>
    <scope>NUCLEOTIDE SEQUENCE [LARGE SCALE GENOMIC DNA]</scope>
    <source>
        <strain evidence="14">05x7-T-G4-1.051#20</strain>
    </source>
</reference>
<comment type="similarity">
    <text evidence="11">Belongs to the WD repeat KATNB1 family.</text>
</comment>
<dbReference type="HOGENOM" id="CLU_007811_0_0_1"/>
<evidence type="ECO:0000256" key="6">
    <source>
        <dbReference type="ARBA" id="ARBA00022737"/>
    </source>
</evidence>
<keyword evidence="7 11" id="KW-0498">Mitosis</keyword>
<name>K1S422_MAGGI</name>
<feature type="compositionally biased region" description="Polar residues" evidence="12">
    <location>
        <begin position="365"/>
        <end position="389"/>
    </location>
</feature>
<dbReference type="PANTHER" id="PTHR19845:SF0">
    <property type="entry name" value="KATANIN P80 WD40 REPEAT-CONTAINING SUBUNIT B1"/>
    <property type="match status" value="1"/>
</dbReference>
<comment type="function">
    <text evidence="10 11">Participates in a complex which severs microtubules in an ATP-dependent manner. May act to target the enzymatic subunit of this complex to sites of action such as the centrosome. Microtubule severing may promote rapid reorganization of cellular microtubule arrays and the release of microtubules from the centrosome following nucleation.</text>
</comment>
<dbReference type="AlphaFoldDB" id="K1S422"/>
<dbReference type="GO" id="GO:0000922">
    <property type="term" value="C:spindle pole"/>
    <property type="evidence" value="ECO:0007669"/>
    <property type="project" value="UniProtKB-SubCell"/>
</dbReference>
<dbReference type="FunFam" id="2.130.10.10:FF:000846">
    <property type="entry name" value="Katanin p80 WD40 repeat-containing subunit B1 homolog"/>
    <property type="match status" value="1"/>
</dbReference>
<keyword evidence="9 11" id="KW-0131">Cell cycle</keyword>
<dbReference type="InterPro" id="IPR001680">
    <property type="entry name" value="WD40_rpt"/>
</dbReference>
<accession>K1S422</accession>
<dbReference type="InterPro" id="IPR019775">
    <property type="entry name" value="WD40_repeat_CS"/>
</dbReference>
<dbReference type="PROSITE" id="PS50294">
    <property type="entry name" value="WD_REPEATS_REGION"/>
    <property type="match status" value="5"/>
</dbReference>
<proteinExistence type="inferred from homology"/>
<evidence type="ECO:0000256" key="5">
    <source>
        <dbReference type="ARBA" id="ARBA00022701"/>
    </source>
</evidence>